<proteinExistence type="inferred from homology"/>
<dbReference type="Gene3D" id="2.60.40.4070">
    <property type="match status" value="1"/>
</dbReference>
<evidence type="ECO:0000256" key="5">
    <source>
        <dbReference type="RuleBase" id="RU362076"/>
    </source>
</evidence>
<name>A0A7C0Y462_DESA2</name>
<dbReference type="InterPro" id="IPR005648">
    <property type="entry name" value="FlgD"/>
</dbReference>
<evidence type="ECO:0000256" key="1">
    <source>
        <dbReference type="ARBA" id="ARBA00010577"/>
    </source>
</evidence>
<dbReference type="GO" id="GO:0044781">
    <property type="term" value="P:bacterial-type flagellum organization"/>
    <property type="evidence" value="ECO:0007669"/>
    <property type="project" value="UniProtKB-UniRule"/>
</dbReference>
<keyword evidence="3 5" id="KW-1005">Bacterial flagellum biogenesis</keyword>
<dbReference type="Pfam" id="PF03963">
    <property type="entry name" value="FlgD"/>
    <property type="match status" value="1"/>
</dbReference>
<dbReference type="EMBL" id="DRBS01000149">
    <property type="protein sequence ID" value="HDD43998.1"/>
    <property type="molecule type" value="Genomic_DNA"/>
</dbReference>
<feature type="compositionally biased region" description="Polar residues" evidence="6">
    <location>
        <begin position="1"/>
        <end position="11"/>
    </location>
</feature>
<comment type="caution">
    <text evidence="9">The sequence shown here is derived from an EMBL/GenBank/DDBJ whole genome shotgun (WGS) entry which is preliminary data.</text>
</comment>
<evidence type="ECO:0000259" key="8">
    <source>
        <dbReference type="Pfam" id="PF13861"/>
    </source>
</evidence>
<feature type="region of interest" description="Disordered" evidence="6">
    <location>
        <begin position="1"/>
        <end position="20"/>
    </location>
</feature>
<dbReference type="Gene3D" id="2.30.30.910">
    <property type="match status" value="1"/>
</dbReference>
<evidence type="ECO:0000259" key="7">
    <source>
        <dbReference type="Pfam" id="PF13860"/>
    </source>
</evidence>
<dbReference type="Proteomes" id="UP000886289">
    <property type="component" value="Unassembled WGS sequence"/>
</dbReference>
<feature type="domain" description="FlgD/Vpr Ig-like" evidence="7">
    <location>
        <begin position="100"/>
        <end position="174"/>
    </location>
</feature>
<sequence length="219" mass="24843">MQVNSIYTPQRTSEDKIKNPNTLDENDFYQILITQLQNQDPLDPLKPDEYVAQLTQFAQLEAVNDVKHMFENLMLYQTSINNLLALNLLGKEVKAEGDIIHLEKDKDATIHYQLLDDAQKVSIHIYNEDGKLVRTIEVGAQSEGEQSIIWDGRDDKGHHLPSGDYTFSVTAIKDGLSVGVNTYMVGPVTKVEFDNNKLYLTIGESKHLVNLEDIIEIKQ</sequence>
<evidence type="ECO:0000256" key="6">
    <source>
        <dbReference type="SAM" id="MobiDB-lite"/>
    </source>
</evidence>
<evidence type="ECO:0000256" key="3">
    <source>
        <dbReference type="ARBA" id="ARBA00022795"/>
    </source>
</evidence>
<dbReference type="Pfam" id="PF13860">
    <property type="entry name" value="FlgD_ig"/>
    <property type="match status" value="1"/>
</dbReference>
<feature type="domain" description="FlgD Tudor-like" evidence="8">
    <location>
        <begin position="83"/>
        <end position="214"/>
    </location>
</feature>
<dbReference type="InterPro" id="IPR025963">
    <property type="entry name" value="FLgD_Tudor"/>
</dbReference>
<evidence type="ECO:0000256" key="2">
    <source>
        <dbReference type="ARBA" id="ARBA00016013"/>
    </source>
</evidence>
<gene>
    <name evidence="9" type="ORF">ENG63_03950</name>
</gene>
<protein>
    <recommendedName>
        <fullName evidence="2 5">Basal-body rod modification protein FlgD</fullName>
    </recommendedName>
</protein>
<evidence type="ECO:0000256" key="4">
    <source>
        <dbReference type="ARBA" id="ARBA00024746"/>
    </source>
</evidence>
<comment type="function">
    <text evidence="4 5">Required for flagellar hook formation. May act as a scaffolding protein.</text>
</comment>
<comment type="similarity">
    <text evidence="1 5">Belongs to the FlgD family.</text>
</comment>
<accession>A0A7C0Y462</accession>
<dbReference type="InterPro" id="IPR025965">
    <property type="entry name" value="FlgD/Vpr_Ig-like"/>
</dbReference>
<evidence type="ECO:0000313" key="9">
    <source>
        <dbReference type="EMBL" id="HDD43998.1"/>
    </source>
</evidence>
<dbReference type="AlphaFoldDB" id="A0A7C0Y462"/>
<reference evidence="9" key="1">
    <citation type="journal article" date="2020" name="mSystems">
        <title>Genome- and Community-Level Interaction Insights into Carbon Utilization and Element Cycling Functions of Hydrothermarchaeota in Hydrothermal Sediment.</title>
        <authorList>
            <person name="Zhou Z."/>
            <person name="Liu Y."/>
            <person name="Xu W."/>
            <person name="Pan J."/>
            <person name="Luo Z.H."/>
            <person name="Li M."/>
        </authorList>
    </citation>
    <scope>NUCLEOTIDE SEQUENCE [LARGE SCALE GENOMIC DNA]</scope>
    <source>
        <strain evidence="9">HyVt-233</strain>
    </source>
</reference>
<dbReference type="Pfam" id="PF13861">
    <property type="entry name" value="FLgD_tudor"/>
    <property type="match status" value="1"/>
</dbReference>
<organism evidence="9">
    <name type="scientific">Desulfofervidus auxilii</name>
    <dbReference type="NCBI Taxonomy" id="1621989"/>
    <lineage>
        <taxon>Bacteria</taxon>
        <taxon>Pseudomonadati</taxon>
        <taxon>Thermodesulfobacteriota</taxon>
        <taxon>Candidatus Desulfofervidia</taxon>
        <taxon>Candidatus Desulfofervidales</taxon>
        <taxon>Candidatus Desulfofervidaceae</taxon>
        <taxon>Candidatus Desulfofervidus</taxon>
    </lineage>
</organism>